<feature type="compositionally biased region" description="Basic residues" evidence="1">
    <location>
        <begin position="122"/>
        <end position="131"/>
    </location>
</feature>
<dbReference type="EMBL" id="BK015430">
    <property type="protein sequence ID" value="DAE06191.1"/>
    <property type="molecule type" value="Genomic_DNA"/>
</dbReference>
<evidence type="ECO:0000313" key="2">
    <source>
        <dbReference type="EMBL" id="DAE06191.1"/>
    </source>
</evidence>
<name>A0A8S5PG98_9CAUD</name>
<evidence type="ECO:0000256" key="1">
    <source>
        <dbReference type="SAM" id="MobiDB-lite"/>
    </source>
</evidence>
<feature type="region of interest" description="Disordered" evidence="1">
    <location>
        <begin position="90"/>
        <end position="131"/>
    </location>
</feature>
<organism evidence="2">
    <name type="scientific">Siphoviridae sp. ctwIa5</name>
    <dbReference type="NCBI Taxonomy" id="2825729"/>
    <lineage>
        <taxon>Viruses</taxon>
        <taxon>Duplodnaviria</taxon>
        <taxon>Heunggongvirae</taxon>
        <taxon>Uroviricota</taxon>
        <taxon>Caudoviricetes</taxon>
    </lineage>
</organism>
<accession>A0A8S5PG98</accession>
<feature type="region of interest" description="Disordered" evidence="1">
    <location>
        <begin position="1"/>
        <end position="58"/>
    </location>
</feature>
<protein>
    <submittedName>
        <fullName evidence="2">Uncharacterized protein</fullName>
    </submittedName>
</protein>
<proteinExistence type="predicted"/>
<reference evidence="2" key="1">
    <citation type="journal article" date="2021" name="Proc. Natl. Acad. Sci. U.S.A.">
        <title>A Catalog of Tens of Thousands of Viruses from Human Metagenomes Reveals Hidden Associations with Chronic Diseases.</title>
        <authorList>
            <person name="Tisza M.J."/>
            <person name="Buck C.B."/>
        </authorList>
    </citation>
    <scope>NUCLEOTIDE SEQUENCE</scope>
    <source>
        <strain evidence="2">CtwIa5</strain>
    </source>
</reference>
<sequence>MSQVRGGAQGGGRARAFPDQVQRAKRQVPRLWAVKQRRVGEHGPAAVPPGRRHARGQLEQPVIRSAADLFRATAWRTVPDLVSGPARRALVHGRADAPRVTSAQIGETERRARALERDRARALKRSRKAKR</sequence>
<feature type="compositionally biased region" description="Basic and acidic residues" evidence="1">
    <location>
        <begin position="107"/>
        <end position="121"/>
    </location>
</feature>